<organism evidence="4 5">
    <name type="scientific">Clostridium disporicum</name>
    <dbReference type="NCBI Taxonomy" id="84024"/>
    <lineage>
        <taxon>Bacteria</taxon>
        <taxon>Bacillati</taxon>
        <taxon>Bacillota</taxon>
        <taxon>Clostridia</taxon>
        <taxon>Eubacteriales</taxon>
        <taxon>Clostridiaceae</taxon>
        <taxon>Clostridium</taxon>
    </lineage>
</organism>
<proteinExistence type="inferred from homology"/>
<gene>
    <name evidence="4" type="primary">ureF_1</name>
    <name evidence="3" type="synonym">ureF</name>
    <name evidence="4" type="ORF">ERS852471_00018</name>
</gene>
<comment type="similarity">
    <text evidence="3">Belongs to the UreF family.</text>
</comment>
<dbReference type="GO" id="GO:0016151">
    <property type="term" value="F:nickel cation binding"/>
    <property type="evidence" value="ECO:0007669"/>
    <property type="project" value="UniProtKB-UniRule"/>
</dbReference>
<evidence type="ECO:0000313" key="5">
    <source>
        <dbReference type="Proteomes" id="UP000095594"/>
    </source>
</evidence>
<dbReference type="PIRSF" id="PIRSF009467">
    <property type="entry name" value="Ureas_acces_UreF"/>
    <property type="match status" value="1"/>
</dbReference>
<keyword evidence="3" id="KW-0963">Cytoplasm</keyword>
<dbReference type="Gene3D" id="1.10.4190.10">
    <property type="entry name" value="Urease accessory protein UreF"/>
    <property type="match status" value="1"/>
</dbReference>
<dbReference type="PANTHER" id="PTHR33620:SF1">
    <property type="entry name" value="UREASE ACCESSORY PROTEIN F"/>
    <property type="match status" value="1"/>
</dbReference>
<accession>A0A173XFG4</accession>
<dbReference type="InterPro" id="IPR038277">
    <property type="entry name" value="UreF_sf"/>
</dbReference>
<dbReference type="OrthoDB" id="9798772at2"/>
<comment type="function">
    <text evidence="3">Required for maturation of urease via the functional incorporation of the urease nickel metallocenter.</text>
</comment>
<name>A0A173XFG4_9CLOT</name>
<evidence type="ECO:0000256" key="1">
    <source>
        <dbReference type="ARBA" id="ARBA00022988"/>
    </source>
</evidence>
<dbReference type="EMBL" id="CYZX01000001">
    <property type="protein sequence ID" value="CUN49766.1"/>
    <property type="molecule type" value="Genomic_DNA"/>
</dbReference>
<dbReference type="AlphaFoldDB" id="A0A173XFG4"/>
<dbReference type="Proteomes" id="UP000095594">
    <property type="component" value="Unassembled WGS sequence"/>
</dbReference>
<evidence type="ECO:0000256" key="3">
    <source>
        <dbReference type="HAMAP-Rule" id="MF_01385"/>
    </source>
</evidence>
<protein>
    <recommendedName>
        <fullName evidence="3">Urease accessory protein UreF</fullName>
    </recommendedName>
</protein>
<dbReference type="InterPro" id="IPR002639">
    <property type="entry name" value="UreF"/>
</dbReference>
<dbReference type="Pfam" id="PF01730">
    <property type="entry name" value="UreF"/>
    <property type="match status" value="1"/>
</dbReference>
<reference evidence="4 5" key="1">
    <citation type="submission" date="2015-09" db="EMBL/GenBank/DDBJ databases">
        <authorList>
            <consortium name="Pathogen Informatics"/>
        </authorList>
    </citation>
    <scope>NUCLEOTIDE SEQUENCE [LARGE SCALE GENOMIC DNA]</scope>
    <source>
        <strain evidence="4 5">2789STDY5834856</strain>
    </source>
</reference>
<keyword evidence="2 3" id="KW-0143">Chaperone</keyword>
<dbReference type="PANTHER" id="PTHR33620">
    <property type="entry name" value="UREASE ACCESSORY PROTEIN F"/>
    <property type="match status" value="1"/>
</dbReference>
<sequence>MDKSLKMLQILQLCDSNFPIGSFNHSYGMETYLRNNVIDDAKSFSKWVDLFLKHQFITSDGLAIRMLYEALENGDVDKVWEIDNLLIAQTVAKETRNAAKLVASRMIKIYLDLYEIENLKIYAKKIASKEVYGHPAIVFGLLMHDLEMSKEEAIKLHMYSTVSTIIQNAVRAIPLGQKDGQLLVKEYSEKFNHYYKLIEELDFDSFGANTPGIELSQINHETLVFRLFMS</sequence>
<dbReference type="RefSeq" id="WP_055262686.1">
    <property type="nucleotide sequence ID" value="NZ_CABIXQ010000001.1"/>
</dbReference>
<evidence type="ECO:0000256" key="2">
    <source>
        <dbReference type="ARBA" id="ARBA00023186"/>
    </source>
</evidence>
<comment type="subunit">
    <text evidence="3">UreD, UreF and UreG form a complex that acts as a GTP-hydrolysis-dependent molecular chaperone, activating the urease apoprotein by helping to assemble the nickel containing metallocenter of UreC. The UreE protein probably delivers the nickel.</text>
</comment>
<dbReference type="GO" id="GO:0005737">
    <property type="term" value="C:cytoplasm"/>
    <property type="evidence" value="ECO:0007669"/>
    <property type="project" value="UniProtKB-SubCell"/>
</dbReference>
<dbReference type="HAMAP" id="MF_01385">
    <property type="entry name" value="UreF"/>
    <property type="match status" value="1"/>
</dbReference>
<comment type="subcellular location">
    <subcellularLocation>
        <location evidence="3">Cytoplasm</location>
    </subcellularLocation>
</comment>
<evidence type="ECO:0000313" key="4">
    <source>
        <dbReference type="EMBL" id="CUN49766.1"/>
    </source>
</evidence>
<keyword evidence="1 3" id="KW-0996">Nickel insertion</keyword>